<dbReference type="InterPro" id="IPR036236">
    <property type="entry name" value="Znf_C2H2_sf"/>
</dbReference>
<dbReference type="GO" id="GO:0008270">
    <property type="term" value="F:zinc ion binding"/>
    <property type="evidence" value="ECO:0007669"/>
    <property type="project" value="UniProtKB-KW"/>
</dbReference>
<dbReference type="Proteomes" id="UP000231279">
    <property type="component" value="Unassembled WGS sequence"/>
</dbReference>
<evidence type="ECO:0000256" key="6">
    <source>
        <dbReference type="ARBA" id="ARBA00023163"/>
    </source>
</evidence>
<reference evidence="12" key="2">
    <citation type="journal article" date="2018" name="Gigascience">
        <title>Genome assembly of the Pink Ipe (Handroanthus impetiginosus, Bignoniaceae), a highly valued, ecologically keystone Neotropical timber forest tree.</title>
        <authorList>
            <person name="Silva-Junior O.B."/>
            <person name="Grattapaglia D."/>
            <person name="Novaes E."/>
            <person name="Collevatti R.G."/>
        </authorList>
    </citation>
    <scope>NUCLEOTIDE SEQUENCE [LARGE SCALE GENOMIC DNA]</scope>
    <source>
        <strain evidence="12">cv. UFG-1</strain>
    </source>
</reference>
<keyword evidence="6" id="KW-0804">Transcription</keyword>
<dbReference type="Gene3D" id="3.30.160.60">
    <property type="entry name" value="Classic Zinc Finger"/>
    <property type="match status" value="1"/>
</dbReference>
<keyword evidence="12" id="KW-1185">Reference proteome</keyword>
<name>A0A2G9H639_9LAMI</name>
<dbReference type="AlphaFoldDB" id="A0A2G9H639"/>
<dbReference type="SMART" id="SM00355">
    <property type="entry name" value="ZnF_C2H2"/>
    <property type="match status" value="1"/>
</dbReference>
<dbReference type="SUPFAM" id="SSF57667">
    <property type="entry name" value="beta-beta-alpha zinc fingers"/>
    <property type="match status" value="1"/>
</dbReference>
<comment type="caution">
    <text evidence="10">The sequence shown here is derived from an EMBL/GenBank/DDBJ whole genome shotgun (WGS) entry which is preliminary data.</text>
</comment>
<dbReference type="OrthoDB" id="1708403at2759"/>
<evidence type="ECO:0000313" key="11">
    <source>
        <dbReference type="EMBL" id="PIN17063.1"/>
    </source>
</evidence>
<gene>
    <name evidence="11" type="ORF">CDL12_10278</name>
    <name evidence="10" type="ORF">CDL12_14414</name>
</gene>
<keyword evidence="7" id="KW-0539">Nucleus</keyword>
<dbReference type="PANTHER" id="PTHR45801:SF94">
    <property type="entry name" value="ZINC FINGER PROTEIN 10"/>
    <property type="match status" value="1"/>
</dbReference>
<dbReference type="EMBL" id="NKXS01002574">
    <property type="protein sequence ID" value="PIN12975.1"/>
    <property type="molecule type" value="Genomic_DNA"/>
</dbReference>
<sequence>MEQTRYWMWAKRKPDSNPHNMISSYGDSWEEQAFAEDAAGALGGCVWPPRSYSCSFCRREFRSAQALGGHMNVHRRDRARLKQSPINNPPTEVLPQNHDLHTCTPYSSENICTLLYNNNPNPDRGPLVSVPLIRVSSPPDQEKTSTLSFFSPLVQKHDNWSSFVAGKRNRVLDSIKNEERKAIIVEPDSRTEKEDCVTDDLSMNLNLKQANTSSDDEVASCKRRKIEAKPLSVFPKLSAVDKCFSQSEVSKLRSGSNEELDLELRLGEAPKVK</sequence>
<evidence type="ECO:0000256" key="2">
    <source>
        <dbReference type="ARBA" id="ARBA00022723"/>
    </source>
</evidence>
<evidence type="ECO:0000256" key="1">
    <source>
        <dbReference type="ARBA" id="ARBA00004123"/>
    </source>
</evidence>
<dbReference type="EMBL" id="NKXS01001741">
    <property type="protein sequence ID" value="PIN17063.1"/>
    <property type="molecule type" value="Genomic_DNA"/>
</dbReference>
<keyword evidence="2" id="KW-0479">Metal-binding</keyword>
<dbReference type="STRING" id="429701.A0A2G9H639"/>
<evidence type="ECO:0000313" key="10">
    <source>
        <dbReference type="EMBL" id="PIN12975.1"/>
    </source>
</evidence>
<evidence type="ECO:0000256" key="4">
    <source>
        <dbReference type="ARBA" id="ARBA00022833"/>
    </source>
</evidence>
<evidence type="ECO:0000256" key="7">
    <source>
        <dbReference type="ARBA" id="ARBA00023242"/>
    </source>
</evidence>
<keyword evidence="4" id="KW-0862">Zinc</keyword>
<dbReference type="Pfam" id="PF13912">
    <property type="entry name" value="zf-C2H2_6"/>
    <property type="match status" value="1"/>
</dbReference>
<dbReference type="InterPro" id="IPR052426">
    <property type="entry name" value="Plant_dev_regulator"/>
</dbReference>
<dbReference type="PROSITE" id="PS50157">
    <property type="entry name" value="ZINC_FINGER_C2H2_2"/>
    <property type="match status" value="1"/>
</dbReference>
<comment type="subcellular location">
    <subcellularLocation>
        <location evidence="1">Nucleus</location>
    </subcellularLocation>
</comment>
<dbReference type="GO" id="GO:0005634">
    <property type="term" value="C:nucleus"/>
    <property type="evidence" value="ECO:0007669"/>
    <property type="project" value="UniProtKB-SubCell"/>
</dbReference>
<evidence type="ECO:0000256" key="5">
    <source>
        <dbReference type="ARBA" id="ARBA00023015"/>
    </source>
</evidence>
<accession>A0A2G9H639</accession>
<dbReference type="PANTHER" id="PTHR45801">
    <property type="entry name" value="OS07G0101800 PROTEIN"/>
    <property type="match status" value="1"/>
</dbReference>
<keyword evidence="5" id="KW-0805">Transcription regulation</keyword>
<evidence type="ECO:0000259" key="9">
    <source>
        <dbReference type="PROSITE" id="PS50157"/>
    </source>
</evidence>
<keyword evidence="3 8" id="KW-0863">Zinc-finger</keyword>
<evidence type="ECO:0000256" key="3">
    <source>
        <dbReference type="ARBA" id="ARBA00022771"/>
    </source>
</evidence>
<proteinExistence type="predicted"/>
<dbReference type="InterPro" id="IPR013087">
    <property type="entry name" value="Znf_C2H2_type"/>
</dbReference>
<evidence type="ECO:0000256" key="8">
    <source>
        <dbReference type="PROSITE-ProRule" id="PRU00042"/>
    </source>
</evidence>
<reference evidence="10" key="1">
    <citation type="submission" date="2017-07" db="EMBL/GenBank/DDBJ databases">
        <authorList>
            <person name="Sun Z.S."/>
            <person name="Albrecht U."/>
            <person name="Echele G."/>
            <person name="Lee C.C."/>
        </authorList>
    </citation>
    <scope>NUCLEOTIDE SEQUENCE</scope>
    <source>
        <strain evidence="10">UFG-1</strain>
        <tissue evidence="10">Leaf</tissue>
    </source>
</reference>
<protein>
    <recommendedName>
        <fullName evidence="9">C2H2-type domain-containing protein</fullName>
    </recommendedName>
</protein>
<evidence type="ECO:0000313" key="12">
    <source>
        <dbReference type="Proteomes" id="UP000231279"/>
    </source>
</evidence>
<dbReference type="PROSITE" id="PS00028">
    <property type="entry name" value="ZINC_FINGER_C2H2_1"/>
    <property type="match status" value="1"/>
</dbReference>
<feature type="domain" description="C2H2-type" evidence="9">
    <location>
        <begin position="52"/>
        <end position="79"/>
    </location>
</feature>
<organism evidence="10 12">
    <name type="scientific">Handroanthus impetiginosus</name>
    <dbReference type="NCBI Taxonomy" id="429701"/>
    <lineage>
        <taxon>Eukaryota</taxon>
        <taxon>Viridiplantae</taxon>
        <taxon>Streptophyta</taxon>
        <taxon>Embryophyta</taxon>
        <taxon>Tracheophyta</taxon>
        <taxon>Spermatophyta</taxon>
        <taxon>Magnoliopsida</taxon>
        <taxon>eudicotyledons</taxon>
        <taxon>Gunneridae</taxon>
        <taxon>Pentapetalae</taxon>
        <taxon>asterids</taxon>
        <taxon>lamiids</taxon>
        <taxon>Lamiales</taxon>
        <taxon>Bignoniaceae</taxon>
        <taxon>Crescentiina</taxon>
        <taxon>Tabebuia alliance</taxon>
        <taxon>Handroanthus</taxon>
    </lineage>
</organism>
<reference evidence="10" key="3">
    <citation type="journal article" date="2018" name="Gigascience">
        <title>Genome assembly of the pink ipe (Handroanthus impetiginosus, Bignoniaceae), a highly-valued ecologically keystone neotropical timber forest tree.</title>
        <authorList>
            <person name="Silva-Junior O.B."/>
            <person name="Novaes E."/>
            <person name="Grattapaglia D."/>
            <person name="Collevatti R.G."/>
        </authorList>
    </citation>
    <scope>NUCLEOTIDE SEQUENCE [LARGE SCALE GENOMIC DNA]</scope>
    <source>
        <strain evidence="10">UFG-1</strain>
        <tissue evidence="10">Leaf</tissue>
    </source>
</reference>